<dbReference type="Pfam" id="PF09614">
    <property type="entry name" value="Cas_Csy2"/>
    <property type="match status" value="1"/>
</dbReference>
<feature type="compositionally biased region" description="Basic and acidic residues" evidence="1">
    <location>
        <begin position="206"/>
        <end position="218"/>
    </location>
</feature>
<dbReference type="InterPro" id="IPR013398">
    <property type="entry name" value="CRISPR-assoc_prot_Csy2"/>
</dbReference>
<dbReference type="Proteomes" id="UP001172778">
    <property type="component" value="Unassembled WGS sequence"/>
</dbReference>
<comment type="caution">
    <text evidence="2">The sequence shown here is derived from an EMBL/GenBank/DDBJ whole genome shotgun (WGS) entry which is preliminary data.</text>
</comment>
<evidence type="ECO:0000256" key="1">
    <source>
        <dbReference type="SAM" id="MobiDB-lite"/>
    </source>
</evidence>
<keyword evidence="3" id="KW-1185">Reference proteome</keyword>
<dbReference type="RefSeq" id="WP_284102911.1">
    <property type="nucleotide sequence ID" value="NZ_JARRAF010000042.1"/>
</dbReference>
<gene>
    <name evidence="2" type="ORF">PZA18_21340</name>
</gene>
<sequence length="315" mass="34982">MRHYLTLPRLEISHANAQASGHVINACPVMAITLFAHNLARHVYQSSPYTLPYEQVRVAILHHDAQLLGEGGANGFFNFQPQLRRGATFIDKTDYSSKNPHALSLQPTATCHLTLTLLLELPAAPNLDEVKAFLRQARLAGGKVERHEAPTVQSGDVEDLLSQLPGGFWVVERTDLMQTDPDPLTALYRAIAYQHADPAPLPLAEKTGDDHAPAKDWSSDTPRPLPMSWLVPTVLGYAGITPFARRGGVRMSNDRRTGELTTPDHAFAEPLLGLVQYVGRRRWVESHPIEAIPFWQPQWLQDDVFVVTQTGGEEE</sequence>
<proteinExistence type="predicted"/>
<dbReference type="EMBL" id="JARRAF010000042">
    <property type="protein sequence ID" value="MDK2126592.1"/>
    <property type="molecule type" value="Genomic_DNA"/>
</dbReference>
<organism evidence="2 3">
    <name type="scientific">Parachitinimonas caeni</name>
    <dbReference type="NCBI Taxonomy" id="3031301"/>
    <lineage>
        <taxon>Bacteria</taxon>
        <taxon>Pseudomonadati</taxon>
        <taxon>Pseudomonadota</taxon>
        <taxon>Betaproteobacteria</taxon>
        <taxon>Neisseriales</taxon>
        <taxon>Chitinibacteraceae</taxon>
        <taxon>Parachitinimonas</taxon>
    </lineage>
</organism>
<accession>A0ABT7E2P6</accession>
<evidence type="ECO:0000313" key="2">
    <source>
        <dbReference type="EMBL" id="MDK2126592.1"/>
    </source>
</evidence>
<protein>
    <submittedName>
        <fullName evidence="2">Type I-F CRISPR-associated protein Csy2</fullName>
    </submittedName>
</protein>
<reference evidence="2" key="1">
    <citation type="submission" date="2023-03" db="EMBL/GenBank/DDBJ databases">
        <title>Chitinimonas shenzhenensis gen. nov., sp. nov., a novel member of family Burkholderiaceae isolated from activated sludge collected in Shen Zhen, China.</title>
        <authorList>
            <person name="Wang X."/>
        </authorList>
    </citation>
    <scope>NUCLEOTIDE SEQUENCE</scope>
    <source>
        <strain evidence="2">DQS-5</strain>
    </source>
</reference>
<name>A0ABT7E2P6_9NEIS</name>
<feature type="region of interest" description="Disordered" evidence="1">
    <location>
        <begin position="200"/>
        <end position="221"/>
    </location>
</feature>
<evidence type="ECO:0000313" key="3">
    <source>
        <dbReference type="Proteomes" id="UP001172778"/>
    </source>
</evidence>